<dbReference type="Proteomes" id="UP001597557">
    <property type="component" value="Unassembled WGS sequence"/>
</dbReference>
<sequence>MTNNTSHQMLSQAFPFSKKGQNAVALIFVIILLSILSSCKPDNVQDGSKPKYYDIAGYFKAEIAKQRKLNHPTLKSVTHNGSTETKKVHIDDWALELALFVQSDINKPAWRDSYSVQSGIDGSIVYTAKEPELRTREIVITRNKNNSIKWIMIFNESKNRLYQTDETLTYRPDSLYTIKKQQHVSFLGTNNYFIKGSLN</sequence>
<organism evidence="1 2">
    <name type="scientific">Mucilaginibacter ximonensis</name>
    <dbReference type="NCBI Taxonomy" id="538021"/>
    <lineage>
        <taxon>Bacteria</taxon>
        <taxon>Pseudomonadati</taxon>
        <taxon>Bacteroidota</taxon>
        <taxon>Sphingobacteriia</taxon>
        <taxon>Sphingobacteriales</taxon>
        <taxon>Sphingobacteriaceae</taxon>
        <taxon>Mucilaginibacter</taxon>
    </lineage>
</organism>
<comment type="caution">
    <text evidence="1">The sequence shown here is derived from an EMBL/GenBank/DDBJ whole genome shotgun (WGS) entry which is preliminary data.</text>
</comment>
<keyword evidence="2" id="KW-1185">Reference proteome</keyword>
<dbReference type="RefSeq" id="WP_377187694.1">
    <property type="nucleotide sequence ID" value="NZ_JBHUPD010000003.1"/>
</dbReference>
<proteinExistence type="predicted"/>
<reference evidence="2" key="1">
    <citation type="journal article" date="2019" name="Int. J. Syst. Evol. Microbiol.">
        <title>The Global Catalogue of Microorganisms (GCM) 10K type strain sequencing project: providing services to taxonomists for standard genome sequencing and annotation.</title>
        <authorList>
            <consortium name="The Broad Institute Genomics Platform"/>
            <consortium name="The Broad Institute Genome Sequencing Center for Infectious Disease"/>
            <person name="Wu L."/>
            <person name="Ma J."/>
        </authorList>
    </citation>
    <scope>NUCLEOTIDE SEQUENCE [LARGE SCALE GENOMIC DNA]</scope>
    <source>
        <strain evidence="2">KCTC 22437</strain>
    </source>
</reference>
<dbReference type="EMBL" id="JBHUPD010000003">
    <property type="protein sequence ID" value="MFD2873956.1"/>
    <property type="molecule type" value="Genomic_DNA"/>
</dbReference>
<evidence type="ECO:0008006" key="3">
    <source>
        <dbReference type="Google" id="ProtNLM"/>
    </source>
</evidence>
<evidence type="ECO:0000313" key="2">
    <source>
        <dbReference type="Proteomes" id="UP001597557"/>
    </source>
</evidence>
<protein>
    <recommendedName>
        <fullName evidence="3">Lipoprotein</fullName>
    </recommendedName>
</protein>
<accession>A0ABW5YF93</accession>
<evidence type="ECO:0000313" key="1">
    <source>
        <dbReference type="EMBL" id="MFD2873956.1"/>
    </source>
</evidence>
<name>A0ABW5YF93_9SPHI</name>
<gene>
    <name evidence="1" type="ORF">ACFS5N_15850</name>
</gene>